<sequence>ITTNIMKTLLQIVKSVLAGIGFMVFMFGFSILIIFMGIEEHF</sequence>
<protein>
    <submittedName>
        <fullName evidence="2">Uncharacterized protein</fullName>
    </submittedName>
</protein>
<evidence type="ECO:0000256" key="1">
    <source>
        <dbReference type="SAM" id="Phobius"/>
    </source>
</evidence>
<organism evidence="2">
    <name type="scientific">marine sediment metagenome</name>
    <dbReference type="NCBI Taxonomy" id="412755"/>
    <lineage>
        <taxon>unclassified sequences</taxon>
        <taxon>metagenomes</taxon>
        <taxon>ecological metagenomes</taxon>
    </lineage>
</organism>
<dbReference type="EMBL" id="LAZR01060901">
    <property type="protein sequence ID" value="KKK64711.1"/>
    <property type="molecule type" value="Genomic_DNA"/>
</dbReference>
<evidence type="ECO:0000313" key="2">
    <source>
        <dbReference type="EMBL" id="KKK64711.1"/>
    </source>
</evidence>
<feature type="non-terminal residue" evidence="2">
    <location>
        <position position="1"/>
    </location>
</feature>
<name>A0A0F8ZXQ1_9ZZZZ</name>
<dbReference type="AlphaFoldDB" id="A0A0F8ZXQ1"/>
<proteinExistence type="predicted"/>
<feature type="transmembrane region" description="Helical" evidence="1">
    <location>
        <begin position="12"/>
        <end position="38"/>
    </location>
</feature>
<accession>A0A0F8ZXQ1</accession>
<keyword evidence="1" id="KW-0472">Membrane</keyword>
<reference evidence="2" key="1">
    <citation type="journal article" date="2015" name="Nature">
        <title>Complex archaea that bridge the gap between prokaryotes and eukaryotes.</title>
        <authorList>
            <person name="Spang A."/>
            <person name="Saw J.H."/>
            <person name="Jorgensen S.L."/>
            <person name="Zaremba-Niedzwiedzka K."/>
            <person name="Martijn J."/>
            <person name="Lind A.E."/>
            <person name="van Eijk R."/>
            <person name="Schleper C."/>
            <person name="Guy L."/>
            <person name="Ettema T.J."/>
        </authorList>
    </citation>
    <scope>NUCLEOTIDE SEQUENCE</scope>
</reference>
<comment type="caution">
    <text evidence="2">The sequence shown here is derived from an EMBL/GenBank/DDBJ whole genome shotgun (WGS) entry which is preliminary data.</text>
</comment>
<gene>
    <name evidence="2" type="ORF">LCGC14_2981470</name>
</gene>
<keyword evidence="1" id="KW-1133">Transmembrane helix</keyword>
<keyword evidence="1" id="KW-0812">Transmembrane</keyword>